<reference evidence="3 4" key="1">
    <citation type="submission" date="2018-06" db="EMBL/GenBank/DDBJ databases">
        <authorList>
            <consortium name="Pathogen Informatics"/>
            <person name="Doyle S."/>
        </authorList>
    </citation>
    <scope>NUCLEOTIDE SEQUENCE [LARGE SCALE GENOMIC DNA]</scope>
    <source>
        <strain evidence="3 4">4028STDY6275000</strain>
    </source>
</reference>
<proteinExistence type="inferred from homology"/>
<dbReference type="EMBL" id="UIPR01000048">
    <property type="protein sequence ID" value="SVH88750.1"/>
    <property type="molecule type" value="Genomic_DNA"/>
</dbReference>
<gene>
    <name evidence="3" type="ORF">SAMEA3710514_02961</name>
</gene>
<dbReference type="GO" id="GO:0006310">
    <property type="term" value="P:DNA recombination"/>
    <property type="evidence" value="ECO:0007669"/>
    <property type="project" value="TreeGrafter"/>
</dbReference>
<dbReference type="PANTHER" id="PTHR34611">
    <property type="match status" value="1"/>
</dbReference>
<dbReference type="InterPro" id="IPR006842">
    <property type="entry name" value="Transposase_31"/>
</dbReference>
<accession>A0A658YYS2</accession>
<dbReference type="AlphaFoldDB" id="A0A658YYS2"/>
<dbReference type="PANTHER" id="PTHR34611:SF2">
    <property type="entry name" value="INACTIVE RECOMBINATION-PROMOTING NUCLEASE-LIKE PROTEIN RPNE-RELATED"/>
    <property type="match status" value="1"/>
</dbReference>
<protein>
    <submittedName>
        <fullName evidence="3">Putative transposase</fullName>
    </submittedName>
</protein>
<dbReference type="NCBIfam" id="TIGR01784">
    <property type="entry name" value="T_den_put_tspse"/>
    <property type="match status" value="1"/>
</dbReference>
<dbReference type="InterPro" id="IPR051699">
    <property type="entry name" value="Rpn/YhgA-like_nuclease"/>
</dbReference>
<comment type="similarity">
    <text evidence="1">Belongs to the Rpn/YhgA-like nuclease family.</text>
</comment>
<evidence type="ECO:0000256" key="1">
    <source>
        <dbReference type="ARBA" id="ARBA00009787"/>
    </source>
</evidence>
<sequence>MTESTTSSPHDAVFKTFIFTPETARDFLEIHLPEPLRKLCNLQTLRLEPTSFIEKSLRAYYSDVLWSVETSDGDGYIYCVIEHQSSAEKNMAFRPMRYATAAMQRHLDKGYDRVPLVVPLLFYHGETSPYPYSLNWLDESDDPQLARQLYTEAFPLVDITIVPDDEIMQHRRIALLELIQKHIRDHDLIGMVDRITTLLVRGFTNDSQLQTLFNYLLQCGDTSRFTRFIQEIAERSPLQKERLMTIAERLRQEGHQIGWQEGKLVGLQQGKLEGLQEGMHEQAIKIALRMLEQGIDRDQVLAATQLSEADLAPFHPFYSGDCRTFTTTKGEINDYC</sequence>
<dbReference type="Proteomes" id="UP000260191">
    <property type="component" value="Unassembled WGS sequence"/>
</dbReference>
<dbReference type="Pfam" id="PF04754">
    <property type="entry name" value="Transposase_31"/>
    <property type="match status" value="1"/>
</dbReference>
<evidence type="ECO:0000313" key="3">
    <source>
        <dbReference type="EMBL" id="SVH88750.1"/>
    </source>
</evidence>
<evidence type="ECO:0000259" key="2">
    <source>
        <dbReference type="Pfam" id="PF04754"/>
    </source>
</evidence>
<evidence type="ECO:0000313" key="4">
    <source>
        <dbReference type="Proteomes" id="UP000260191"/>
    </source>
</evidence>
<feature type="domain" description="Transposase (putative) YhgA-like" evidence="2">
    <location>
        <begin position="8"/>
        <end position="209"/>
    </location>
</feature>
<dbReference type="InterPro" id="IPR010106">
    <property type="entry name" value="RpnA"/>
</dbReference>
<dbReference type="GO" id="GO:1990238">
    <property type="term" value="F:double-stranded DNA endonuclease activity"/>
    <property type="evidence" value="ECO:0007669"/>
    <property type="project" value="TreeGrafter"/>
</dbReference>
<dbReference type="NCBIfam" id="NF007418">
    <property type="entry name" value="PRK09956.1"/>
    <property type="match status" value="1"/>
</dbReference>
<name>A0A658YYS2_SHIFL</name>
<organism evidence="3 4">
    <name type="scientific">Shigella flexneri</name>
    <dbReference type="NCBI Taxonomy" id="623"/>
    <lineage>
        <taxon>Bacteria</taxon>
        <taxon>Pseudomonadati</taxon>
        <taxon>Pseudomonadota</taxon>
        <taxon>Gammaproteobacteria</taxon>
        <taxon>Enterobacterales</taxon>
        <taxon>Enterobacteriaceae</taxon>
        <taxon>Shigella</taxon>
    </lineage>
</organism>